<organism evidence="2 3">
    <name type="scientific">Pedobacter hiemivivus</name>
    <dbReference type="NCBI Taxonomy" id="2530454"/>
    <lineage>
        <taxon>Bacteria</taxon>
        <taxon>Pseudomonadati</taxon>
        <taxon>Bacteroidota</taxon>
        <taxon>Sphingobacteriia</taxon>
        <taxon>Sphingobacteriales</taxon>
        <taxon>Sphingobacteriaceae</taxon>
        <taxon>Pedobacter</taxon>
    </lineage>
</organism>
<evidence type="ECO:0000313" key="2">
    <source>
        <dbReference type="EMBL" id="TKC59305.1"/>
    </source>
</evidence>
<evidence type="ECO:0000259" key="1">
    <source>
        <dbReference type="Pfam" id="PF17761"/>
    </source>
</evidence>
<gene>
    <name evidence="2" type="ORF">FBD94_17395</name>
</gene>
<dbReference type="PANTHER" id="PTHR30547">
    <property type="entry name" value="UNCHARACTERIZED PROTEIN YHCG-RELATED"/>
    <property type="match status" value="1"/>
</dbReference>
<dbReference type="InterPro" id="IPR053148">
    <property type="entry name" value="PD-DEXK-like_domain"/>
</dbReference>
<dbReference type="InterPro" id="IPR041527">
    <property type="entry name" value="YhcG_N"/>
</dbReference>
<protein>
    <submittedName>
        <fullName evidence="2">DUF1016 domain-containing protein</fullName>
    </submittedName>
</protein>
<accession>A0A4U1G6H6</accession>
<evidence type="ECO:0000313" key="3">
    <source>
        <dbReference type="Proteomes" id="UP000309594"/>
    </source>
</evidence>
<proteinExistence type="predicted"/>
<reference evidence="2 3" key="1">
    <citation type="submission" date="2019-04" db="EMBL/GenBank/DDBJ databases">
        <title>Pedobacter sp. RP-1-16 sp. nov., isolated from Arctic soil.</title>
        <authorList>
            <person name="Dahal R.H."/>
            <person name="Kim D.-U."/>
        </authorList>
    </citation>
    <scope>NUCLEOTIDE SEQUENCE [LARGE SCALE GENOMIC DNA]</scope>
    <source>
        <strain evidence="2 3">RP-1-16</strain>
    </source>
</reference>
<dbReference type="Pfam" id="PF17761">
    <property type="entry name" value="DUF1016_N"/>
    <property type="match status" value="1"/>
</dbReference>
<dbReference type="Proteomes" id="UP000309594">
    <property type="component" value="Unassembled WGS sequence"/>
</dbReference>
<comment type="caution">
    <text evidence="2">The sequence shown here is derived from an EMBL/GenBank/DDBJ whole genome shotgun (WGS) entry which is preliminary data.</text>
</comment>
<dbReference type="AlphaFoldDB" id="A0A4U1G6H6"/>
<dbReference type="PANTHER" id="PTHR30547:SF0">
    <property type="entry name" value="BLR8175 PROTEIN"/>
    <property type="match status" value="1"/>
</dbReference>
<name>A0A4U1G6H6_9SPHI</name>
<sequence>MRQFYEFYQSSIVQQAVGQLQPSIIQNDETIQHPVVQIQWGHNILIFSKSNSIEEAYFYILETIGNNWSRDLLAFQMKSQLSKRQDKASKRKKAAFWAAFFKLKFVISI</sequence>
<dbReference type="EMBL" id="SWDX01000006">
    <property type="protein sequence ID" value="TKC59305.1"/>
    <property type="molecule type" value="Genomic_DNA"/>
</dbReference>
<feature type="domain" description="YhcG N-terminal" evidence="1">
    <location>
        <begin position="1"/>
        <end position="84"/>
    </location>
</feature>